<dbReference type="AlphaFoldDB" id="A0A6A5AGW7"/>
<reference evidence="1 2" key="1">
    <citation type="submission" date="2019-06" db="EMBL/GenBank/DDBJ databases">
        <title>Genomics analysis of Aphanomyces spp. identifies a new class of oomycete effector associated with host adaptation.</title>
        <authorList>
            <person name="Gaulin E."/>
        </authorList>
    </citation>
    <scope>NUCLEOTIDE SEQUENCE [LARGE SCALE GENOMIC DNA]</scope>
    <source>
        <strain evidence="1 2">E</strain>
    </source>
</reference>
<evidence type="ECO:0000313" key="1">
    <source>
        <dbReference type="EMBL" id="KAF0755340.1"/>
    </source>
</evidence>
<protein>
    <recommendedName>
        <fullName evidence="3">Golgin subfamily A member 7/ERF4 domain-containing protein</fullName>
    </recommendedName>
</protein>
<gene>
    <name evidence="1" type="ORF">AaE_005004</name>
</gene>
<comment type="caution">
    <text evidence="1">The sequence shown here is derived from an EMBL/GenBank/DDBJ whole genome shotgun (WGS) entry which is preliminary data.</text>
</comment>
<organism evidence="1 2">
    <name type="scientific">Aphanomyces astaci</name>
    <name type="common">Crayfish plague agent</name>
    <dbReference type="NCBI Taxonomy" id="112090"/>
    <lineage>
        <taxon>Eukaryota</taxon>
        <taxon>Sar</taxon>
        <taxon>Stramenopiles</taxon>
        <taxon>Oomycota</taxon>
        <taxon>Saprolegniomycetes</taxon>
        <taxon>Saprolegniales</taxon>
        <taxon>Verrucalvaceae</taxon>
        <taxon>Aphanomyces</taxon>
    </lineage>
</organism>
<dbReference type="EMBL" id="VJMI01010597">
    <property type="protein sequence ID" value="KAF0755340.1"/>
    <property type="molecule type" value="Genomic_DNA"/>
</dbReference>
<sequence length="146" mass="16301">MDSEKSSDGAAGMSGSIPREVFRVPAIGDVWVNGLSNEYDASTFPSQLEAYMTQADYDKALDTINQALHDLWPCVPCWSTSYGCCVCTLGLSLCCAWGQVSEAETCTARQIARVNRRACFKDRHITWRLEKSWLKHTSWLVISVVE</sequence>
<dbReference type="Proteomes" id="UP000469452">
    <property type="component" value="Unassembled WGS sequence"/>
</dbReference>
<evidence type="ECO:0000313" key="2">
    <source>
        <dbReference type="Proteomes" id="UP000469452"/>
    </source>
</evidence>
<evidence type="ECO:0008006" key="3">
    <source>
        <dbReference type="Google" id="ProtNLM"/>
    </source>
</evidence>
<accession>A0A6A5AGW7</accession>
<proteinExistence type="predicted"/>
<dbReference type="VEuPathDB" id="FungiDB:H257_17849"/>
<name>A0A6A5AGW7_APHAT</name>